<proteinExistence type="predicted"/>
<name>A0ABX1GTT6_9FLAO</name>
<evidence type="ECO:0000313" key="1">
    <source>
        <dbReference type="EMBL" id="NKI33029.1"/>
    </source>
</evidence>
<organism evidence="1 2">
    <name type="scientific">Croceivirga thetidis</name>
    <dbReference type="NCBI Taxonomy" id="2721623"/>
    <lineage>
        <taxon>Bacteria</taxon>
        <taxon>Pseudomonadati</taxon>
        <taxon>Bacteroidota</taxon>
        <taxon>Flavobacteriia</taxon>
        <taxon>Flavobacteriales</taxon>
        <taxon>Flavobacteriaceae</taxon>
        <taxon>Croceivirga</taxon>
    </lineage>
</organism>
<comment type="caution">
    <text evidence="1">The sequence shown here is derived from an EMBL/GenBank/DDBJ whole genome shotgun (WGS) entry which is preliminary data.</text>
</comment>
<reference evidence="1 2" key="1">
    <citation type="submission" date="2020-04" db="EMBL/GenBank/DDBJ databases">
        <authorList>
            <person name="Yoon J."/>
        </authorList>
    </citation>
    <scope>NUCLEOTIDE SEQUENCE [LARGE SCALE GENOMIC DNA]</scope>
    <source>
        <strain evidence="1 2">DJ-13</strain>
    </source>
</reference>
<dbReference type="RefSeq" id="WP_168553182.1">
    <property type="nucleotide sequence ID" value="NZ_JAAWWL010000002.1"/>
</dbReference>
<evidence type="ECO:0000313" key="2">
    <source>
        <dbReference type="Proteomes" id="UP000718451"/>
    </source>
</evidence>
<accession>A0ABX1GTT6</accession>
<keyword evidence="2" id="KW-1185">Reference proteome</keyword>
<protein>
    <recommendedName>
        <fullName evidence="3">Nuclear transport factor 2 family protein</fullName>
    </recommendedName>
</protein>
<dbReference type="Proteomes" id="UP000718451">
    <property type="component" value="Unassembled WGS sequence"/>
</dbReference>
<dbReference type="PROSITE" id="PS51257">
    <property type="entry name" value="PROKAR_LIPOPROTEIN"/>
    <property type="match status" value="1"/>
</dbReference>
<dbReference type="EMBL" id="JAAWWL010000002">
    <property type="protein sequence ID" value="NKI33029.1"/>
    <property type="molecule type" value="Genomic_DNA"/>
</dbReference>
<gene>
    <name evidence="1" type="ORF">HCU67_13810</name>
</gene>
<evidence type="ECO:0008006" key="3">
    <source>
        <dbReference type="Google" id="ProtNLM"/>
    </source>
</evidence>
<sequence length="192" mass="22755">MKKILIGCLVLVSFASSCKQEAKIDRIKIAEEYYKMLDTSDDVGLVPLLADSILTKETEYNYEYTYAMKDYVQWLKWDAAFEPTYEVIEMVEENDEVKVRVSKIDKRIEFLHKEPIITNQILRFKNDKISSIETIKYVNFNDSLFVKNRDELVNWIDQYHPELNGFINDQTEVGGQKYLRAMDYFENERSLE</sequence>